<dbReference type="AlphaFoldDB" id="A0AA40G9I5"/>
<organism evidence="2 3">
    <name type="scientific">Melipona bicolor</name>
    <dbReference type="NCBI Taxonomy" id="60889"/>
    <lineage>
        <taxon>Eukaryota</taxon>
        <taxon>Metazoa</taxon>
        <taxon>Ecdysozoa</taxon>
        <taxon>Arthropoda</taxon>
        <taxon>Hexapoda</taxon>
        <taxon>Insecta</taxon>
        <taxon>Pterygota</taxon>
        <taxon>Neoptera</taxon>
        <taxon>Endopterygota</taxon>
        <taxon>Hymenoptera</taxon>
        <taxon>Apocrita</taxon>
        <taxon>Aculeata</taxon>
        <taxon>Apoidea</taxon>
        <taxon>Anthophila</taxon>
        <taxon>Apidae</taxon>
        <taxon>Melipona</taxon>
    </lineage>
</organism>
<dbReference type="Proteomes" id="UP001177670">
    <property type="component" value="Unassembled WGS sequence"/>
</dbReference>
<proteinExistence type="predicted"/>
<keyword evidence="3" id="KW-1185">Reference proteome</keyword>
<comment type="caution">
    <text evidence="2">The sequence shown here is derived from an EMBL/GenBank/DDBJ whole genome shotgun (WGS) entry which is preliminary data.</text>
</comment>
<evidence type="ECO:0000256" key="1">
    <source>
        <dbReference type="SAM" id="MobiDB-lite"/>
    </source>
</evidence>
<feature type="region of interest" description="Disordered" evidence="1">
    <location>
        <begin position="73"/>
        <end position="102"/>
    </location>
</feature>
<accession>A0AA40G9I5</accession>
<gene>
    <name evidence="2" type="ORF">K0M31_011305</name>
</gene>
<sequence length="102" mass="11940">MAQGRGRRSIEEAIIFVAARSRGRALEHARARARSRSERAKWANESIRTYGHSRVGRFARCVLVGVITEARTSRHERERERYDRSYTQIGREIERSRPNTTR</sequence>
<feature type="compositionally biased region" description="Basic and acidic residues" evidence="1">
    <location>
        <begin position="91"/>
        <end position="102"/>
    </location>
</feature>
<reference evidence="2" key="1">
    <citation type="submission" date="2021-10" db="EMBL/GenBank/DDBJ databases">
        <title>Melipona bicolor Genome sequencing and assembly.</title>
        <authorList>
            <person name="Araujo N.S."/>
            <person name="Arias M.C."/>
        </authorList>
    </citation>
    <scope>NUCLEOTIDE SEQUENCE</scope>
    <source>
        <strain evidence="2">USP_2M_L1-L4_2017</strain>
        <tissue evidence="2">Whole body</tissue>
    </source>
</reference>
<dbReference type="EMBL" id="JAHYIQ010000003">
    <property type="protein sequence ID" value="KAK1133501.1"/>
    <property type="molecule type" value="Genomic_DNA"/>
</dbReference>
<evidence type="ECO:0000313" key="2">
    <source>
        <dbReference type="EMBL" id="KAK1133501.1"/>
    </source>
</evidence>
<protein>
    <submittedName>
        <fullName evidence="2">Uncharacterized protein</fullName>
    </submittedName>
</protein>
<feature type="compositionally biased region" description="Basic and acidic residues" evidence="1">
    <location>
        <begin position="73"/>
        <end position="84"/>
    </location>
</feature>
<evidence type="ECO:0000313" key="3">
    <source>
        <dbReference type="Proteomes" id="UP001177670"/>
    </source>
</evidence>
<name>A0AA40G9I5_9HYME</name>